<dbReference type="PANTHER" id="PTHR43798">
    <property type="entry name" value="MONOACYLGLYCEROL LIPASE"/>
    <property type="match status" value="1"/>
</dbReference>
<dbReference type="InterPro" id="IPR050266">
    <property type="entry name" value="AB_hydrolase_sf"/>
</dbReference>
<evidence type="ECO:0000259" key="3">
    <source>
        <dbReference type="Pfam" id="PF12697"/>
    </source>
</evidence>
<dbReference type="SUPFAM" id="SSF53474">
    <property type="entry name" value="alpha/beta-Hydrolases"/>
    <property type="match status" value="1"/>
</dbReference>
<reference evidence="5" key="1">
    <citation type="submission" date="2017-12" db="EMBL/GenBank/DDBJ databases">
        <title>Genomic analysis of Paracoccus sp. CBA4604.</title>
        <authorList>
            <person name="Roh S.W."/>
            <person name="Kim J.Y."/>
            <person name="Kim J.S."/>
        </authorList>
    </citation>
    <scope>NUCLEOTIDE SEQUENCE [LARGE SCALE GENOMIC DNA]</scope>
    <source>
        <strain evidence="5">CBA4604</strain>
    </source>
</reference>
<dbReference type="AlphaFoldDB" id="A0A2K9MCJ0"/>
<proteinExistence type="predicted"/>
<dbReference type="PANTHER" id="PTHR43798:SF31">
    <property type="entry name" value="AB HYDROLASE SUPERFAMILY PROTEIN YCLE"/>
    <property type="match status" value="1"/>
</dbReference>
<evidence type="ECO:0000313" key="4">
    <source>
        <dbReference type="EMBL" id="AUM73340.1"/>
    </source>
</evidence>
<feature type="region of interest" description="Disordered" evidence="2">
    <location>
        <begin position="1"/>
        <end position="27"/>
    </location>
</feature>
<evidence type="ECO:0000256" key="1">
    <source>
        <dbReference type="ARBA" id="ARBA00022801"/>
    </source>
</evidence>
<evidence type="ECO:0000313" key="5">
    <source>
        <dbReference type="Proteomes" id="UP000234882"/>
    </source>
</evidence>
<dbReference type="InterPro" id="IPR000073">
    <property type="entry name" value="AB_hydrolase_1"/>
</dbReference>
<protein>
    <submittedName>
        <fullName evidence="4">Alpha/beta hydrolase</fullName>
    </submittedName>
</protein>
<keyword evidence="5" id="KW-1185">Reference proteome</keyword>
<keyword evidence="1 4" id="KW-0378">Hydrolase</keyword>
<organism evidence="4 5">
    <name type="scientific">Paracoccus jeotgali</name>
    <dbReference type="NCBI Taxonomy" id="2065379"/>
    <lineage>
        <taxon>Bacteria</taxon>
        <taxon>Pseudomonadati</taxon>
        <taxon>Pseudomonadota</taxon>
        <taxon>Alphaproteobacteria</taxon>
        <taxon>Rhodobacterales</taxon>
        <taxon>Paracoccaceae</taxon>
        <taxon>Paracoccus</taxon>
    </lineage>
</organism>
<accession>A0A2K9MCJ0</accession>
<evidence type="ECO:0000256" key="2">
    <source>
        <dbReference type="SAM" id="MobiDB-lite"/>
    </source>
</evidence>
<dbReference type="InterPro" id="IPR029058">
    <property type="entry name" value="AB_hydrolase_fold"/>
</dbReference>
<feature type="domain" description="AB hydrolase-1" evidence="3">
    <location>
        <begin position="52"/>
        <end position="293"/>
    </location>
</feature>
<gene>
    <name evidence="4" type="ORF">CYR75_02660</name>
</gene>
<dbReference type="KEGG" id="paru:CYR75_02660"/>
<dbReference type="Pfam" id="PF12697">
    <property type="entry name" value="Abhydrolase_6"/>
    <property type="match status" value="1"/>
</dbReference>
<dbReference type="Proteomes" id="UP000234882">
    <property type="component" value="Chromosome"/>
</dbReference>
<dbReference type="GO" id="GO:0016020">
    <property type="term" value="C:membrane"/>
    <property type="evidence" value="ECO:0007669"/>
    <property type="project" value="TreeGrafter"/>
</dbReference>
<dbReference type="EMBL" id="CP025583">
    <property type="protein sequence ID" value="AUM73340.1"/>
    <property type="molecule type" value="Genomic_DNA"/>
</dbReference>
<dbReference type="Gene3D" id="3.40.50.1820">
    <property type="entry name" value="alpha/beta hydrolase"/>
    <property type="match status" value="1"/>
</dbReference>
<dbReference type="GO" id="GO:0016787">
    <property type="term" value="F:hydrolase activity"/>
    <property type="evidence" value="ECO:0007669"/>
    <property type="project" value="UniProtKB-KW"/>
</dbReference>
<name>A0A2K9MCJ0_9RHOB</name>
<dbReference type="OrthoDB" id="9791366at2"/>
<sequence length="304" mass="33708">MGRLHHGRDRDRRWRLSRPRHAAERKPVSAQFFHAADGAKLAYRDEGEGLPVLCLAGLTRNMADFDYVAPHLSDVRLIRMDYRGRGASDRTGADSYTVPQEARDALALLDHLGIERAAVLGTSRGGLIGLLLAAIAHDRLTGLCLNDVGPEIERTGLERIFDYVGRNPSAKTLDQVAQRMAQMAPGFDNVPKGRWREDAGRFYVQTPDGLQVNYDPALREAFLAAFQGEAPDLWPLWQATQGMPVAVIRGANSDLLGEAAFQRMQQERPDAIYAEVPDRAHVPWLDEPEAVAAIRSWLQAVRAA</sequence>